<proteinExistence type="predicted"/>
<gene>
    <name evidence="2" type="ORF">GALL_408740</name>
</gene>
<dbReference type="EMBL" id="MLJW01001617">
    <property type="protein sequence ID" value="OIQ77431.1"/>
    <property type="molecule type" value="Genomic_DNA"/>
</dbReference>
<dbReference type="AlphaFoldDB" id="A0A1J5QBS9"/>
<evidence type="ECO:0000313" key="2">
    <source>
        <dbReference type="EMBL" id="OIQ77431.1"/>
    </source>
</evidence>
<evidence type="ECO:0000256" key="1">
    <source>
        <dbReference type="SAM" id="MobiDB-lite"/>
    </source>
</evidence>
<protein>
    <submittedName>
        <fullName evidence="2">Uncharacterized protein</fullName>
    </submittedName>
</protein>
<reference evidence="2" key="1">
    <citation type="submission" date="2016-10" db="EMBL/GenBank/DDBJ databases">
        <title>Sequence of Gallionella enrichment culture.</title>
        <authorList>
            <person name="Poehlein A."/>
            <person name="Muehling M."/>
            <person name="Daniel R."/>
        </authorList>
    </citation>
    <scope>NUCLEOTIDE SEQUENCE</scope>
</reference>
<organism evidence="2">
    <name type="scientific">mine drainage metagenome</name>
    <dbReference type="NCBI Taxonomy" id="410659"/>
    <lineage>
        <taxon>unclassified sequences</taxon>
        <taxon>metagenomes</taxon>
        <taxon>ecological metagenomes</taxon>
    </lineage>
</organism>
<feature type="region of interest" description="Disordered" evidence="1">
    <location>
        <begin position="538"/>
        <end position="561"/>
    </location>
</feature>
<sequence>MEPGALQPLAQRAGCRVAAQAQRRLRRRVVLRDQPFHVEHDELLGDAAEQPAAALRGLCRPALHPGAERFGRHRPGDAVALRQRHAQRAQGVDDVLGLGPLGDEVDTEAARELGQALHEAQVLRLVGKAADEALVELDDVDRQLLDAQQRRIRAADVVQGDATTERAQLGERVLRAAQRQEVAVLEDLQHDALGRERQLGDDLAHRGERFARGQQQRVDVDRDRDLDAVLALPQLRVADGTTQHRDRHRRLRVAAEQRNEIGRTDQPAIAVVEPRQRLDFDDTATEGVDHRLVHHAQPAGGEALAHQPEVAEMVTVDRRLVQAPERRSGQPRLLLDRVQSLVGVAQQFVGLAAVVGVDGQPQAGAHLHHRLAAGQRHVGVDRAANALQRRRDVVARSQPLQHDDDLVAAEPRDGVGRAHRLDQPCRHRAQQRVAGGVTVAVVDLLEIVEIENAHGDVAALRVDLRQRLLEPQVQPAAIEQAGQRVMLGQPRDVAMLLLQPTAQVERVHAVADQPRDALDQLDHRRREHADFVARRAEHGPAMSAAQHRRDRRRTQAGGARAGVQRGECRFVEVVVAHLQLAAVPDQSGQAAASVGAEHVGPVPALVDRRRAGLGQQVQPPLLAGTADQHAAEQAAGGQTFARLLQHFAQVGGVEHQLFLGQQRSVKTVGARVLQLLRVARAGVGRQPGVMGDRPRSVANRRQVQRVPEFAAVDAPVAQLDLAAAPVAQCVADHRARRIVVRAAGRGLQEAAVAPQCLLFGVAGHARERGVDVDQRLRRVVHVDQRDGDLGGVERGLQQLQRLAAAQHVADAAHAPELEAEHLVQVPDQALHRGLLEEPRPSTVQREQVAPAVGAEQRKADDAAPAGACAAFALRLGAHVAGPVDDDLRQPAAPGQRGRPAAVQIELDAAQELVHAVAADRAQHQRAVVVGVAQPDSVQARALEQKAQQLRLQRRLVVGGQQQQVELVGQFDRRRSAGRGRARGFGGLHGA</sequence>
<name>A0A1J5QBS9_9ZZZZ</name>
<accession>A0A1J5QBS9</accession>
<comment type="caution">
    <text evidence="2">The sequence shown here is derived from an EMBL/GenBank/DDBJ whole genome shotgun (WGS) entry which is preliminary data.</text>
</comment>